<accession>A0A1D2A399</accession>
<dbReference type="InterPro" id="IPR001611">
    <property type="entry name" value="Leu-rich_rpt"/>
</dbReference>
<evidence type="ECO:0000256" key="5">
    <source>
        <dbReference type="ARBA" id="ARBA00022737"/>
    </source>
</evidence>
<keyword evidence="3" id="KW-0433">Leucine-rich repeat</keyword>
<dbReference type="InterPro" id="IPR003591">
    <property type="entry name" value="Leu-rich_rpt_typical-subtyp"/>
</dbReference>
<dbReference type="EMBL" id="GDKF01004984">
    <property type="protein sequence ID" value="JAT73638.1"/>
    <property type="molecule type" value="Transcribed_RNA"/>
</dbReference>
<dbReference type="Pfam" id="PF00560">
    <property type="entry name" value="LRR_1"/>
    <property type="match status" value="1"/>
</dbReference>
<evidence type="ECO:0000313" key="10">
    <source>
        <dbReference type="EMBL" id="JAT73638.1"/>
    </source>
</evidence>
<dbReference type="PANTHER" id="PTHR48010:SF58">
    <property type="entry name" value="RECEPTOR PROTEIN KINASE-LIKE PROTEIN ZAR1"/>
    <property type="match status" value="1"/>
</dbReference>
<keyword evidence="5" id="KW-0677">Repeat</keyword>
<evidence type="ECO:0000256" key="6">
    <source>
        <dbReference type="ARBA" id="ARBA00022989"/>
    </source>
</evidence>
<dbReference type="Pfam" id="PF13855">
    <property type="entry name" value="LRR_8"/>
    <property type="match status" value="1"/>
</dbReference>
<dbReference type="SMART" id="SM00369">
    <property type="entry name" value="LRR_TYP"/>
    <property type="match status" value="3"/>
</dbReference>
<evidence type="ECO:0008006" key="11">
    <source>
        <dbReference type="Google" id="ProtNLM"/>
    </source>
</evidence>
<protein>
    <recommendedName>
        <fullName evidence="11">Leucine-rich repeat-containing N-terminal plant-type domain-containing protein</fullName>
    </recommendedName>
</protein>
<dbReference type="SUPFAM" id="SSF52058">
    <property type="entry name" value="L domain-like"/>
    <property type="match status" value="1"/>
</dbReference>
<evidence type="ECO:0000256" key="4">
    <source>
        <dbReference type="ARBA" id="ARBA00022692"/>
    </source>
</evidence>
<reference evidence="10" key="1">
    <citation type="submission" date="2015-08" db="EMBL/GenBank/DDBJ databases">
        <authorList>
            <person name="Babu N.S."/>
            <person name="Beckwith C.J."/>
            <person name="Beseler K.G."/>
            <person name="Brison A."/>
            <person name="Carone J.V."/>
            <person name="Caskin T.P."/>
            <person name="Diamond M."/>
            <person name="Durham M.E."/>
            <person name="Foxe J.M."/>
            <person name="Go M."/>
            <person name="Henderson B.A."/>
            <person name="Jones I.B."/>
            <person name="McGettigan J.A."/>
            <person name="Micheletti S.J."/>
            <person name="Nasrallah M.E."/>
            <person name="Ortiz D."/>
            <person name="Piller C.R."/>
            <person name="Privatt S.R."/>
            <person name="Schneider S.L."/>
            <person name="Sharp S."/>
            <person name="Smith T.C."/>
            <person name="Stanton J.D."/>
            <person name="Ullery H.E."/>
            <person name="Wilson R.J."/>
            <person name="Serrano M.G."/>
            <person name="Buck G."/>
            <person name="Lee V."/>
            <person name="Wang Y."/>
            <person name="Carvalho R."/>
            <person name="Voegtly L."/>
            <person name="Shi R."/>
            <person name="Duckworth R."/>
            <person name="Johnson A."/>
            <person name="Loviza R."/>
            <person name="Walstead R."/>
            <person name="Shah Z."/>
            <person name="Kiflezghi M."/>
            <person name="Wade K."/>
            <person name="Ball S.L."/>
            <person name="Bradley K.W."/>
            <person name="Asai D.J."/>
            <person name="Bowman C.A."/>
            <person name="Russell D.A."/>
            <person name="Pope W.H."/>
            <person name="Jacobs-Sera D."/>
            <person name="Hendrix R.W."/>
            <person name="Hatfull G.F."/>
        </authorList>
    </citation>
    <scope>NUCLEOTIDE SEQUENCE</scope>
</reference>
<dbReference type="InterPro" id="IPR032675">
    <property type="entry name" value="LRR_dom_sf"/>
</dbReference>
<evidence type="ECO:0000256" key="1">
    <source>
        <dbReference type="ARBA" id="ARBA00004370"/>
    </source>
</evidence>
<name>A0A1D2A399_AUXPR</name>
<dbReference type="InterPro" id="IPR050994">
    <property type="entry name" value="At_inactive_RLKs"/>
</dbReference>
<evidence type="ECO:0000256" key="2">
    <source>
        <dbReference type="ARBA" id="ARBA00004430"/>
    </source>
</evidence>
<evidence type="ECO:0000256" key="8">
    <source>
        <dbReference type="SAM" id="Phobius"/>
    </source>
</evidence>
<feature type="transmembrane region" description="Helical" evidence="8">
    <location>
        <begin position="292"/>
        <end position="318"/>
    </location>
</feature>
<keyword evidence="9" id="KW-0732">Signal</keyword>
<dbReference type="GO" id="GO:0016020">
    <property type="term" value="C:membrane"/>
    <property type="evidence" value="ECO:0007669"/>
    <property type="project" value="UniProtKB-SubCell"/>
</dbReference>
<dbReference type="PANTHER" id="PTHR48010">
    <property type="entry name" value="OS05G0588300 PROTEIN"/>
    <property type="match status" value="1"/>
</dbReference>
<dbReference type="FunFam" id="3.80.10.10:FF:000129">
    <property type="entry name" value="Leucine-rich repeat receptor-like kinase"/>
    <property type="match status" value="1"/>
</dbReference>
<keyword evidence="6 8" id="KW-1133">Transmembrane helix</keyword>
<dbReference type="Gene3D" id="3.80.10.10">
    <property type="entry name" value="Ribonuclease Inhibitor"/>
    <property type="match status" value="2"/>
</dbReference>
<sequence>MPQQALHRVTGQGSLGTWCLLAGLVLSWNPAHARTDPDTVLALQEAGAELACAVPAWNESGDPCSAATCGAAGSPACAWPGVACEAWAVVGLALPSAGCTGTLSPALGQLPGLRRLDLSSNALWGGVPDALGALGALRYLDLGGNALTGTLPAALGRTALQTLLAGGNALTGRLPPFWAYAGNLARVALAGNALTGTLPADWGRLAALRSLDLGGNALTGTLPPAWLALPRLTLLGLFNNCGICGDLPAHAAPASLHLEAAGTALGQPCSPANCHGGDGAGVHSGRISTQTVVLTSVLTLVAVTGVLPTLAILCLRYVPCAGRLRARLGARLGARHADAPPRHGWPLAAAPPAAWRTLRLDPRRGSGPGWAAEVKVAPGSAPVRPLVVVLAPDGGVALAEGPGYGVVRAPGEGGKGAEDVAVLGSRRHAPDLEEGCAGAPPGRVTSYLSAGL</sequence>
<dbReference type="GO" id="GO:0005930">
    <property type="term" value="C:axoneme"/>
    <property type="evidence" value="ECO:0007669"/>
    <property type="project" value="UniProtKB-SubCell"/>
</dbReference>
<keyword evidence="7 8" id="KW-0472">Membrane</keyword>
<keyword evidence="4 8" id="KW-0812">Transmembrane</keyword>
<feature type="signal peptide" evidence="9">
    <location>
        <begin position="1"/>
        <end position="33"/>
    </location>
</feature>
<dbReference type="AlphaFoldDB" id="A0A1D2A399"/>
<evidence type="ECO:0000256" key="7">
    <source>
        <dbReference type="ARBA" id="ARBA00023136"/>
    </source>
</evidence>
<gene>
    <name evidence="10" type="ORF">g.63108</name>
</gene>
<evidence type="ECO:0000256" key="3">
    <source>
        <dbReference type="ARBA" id="ARBA00022614"/>
    </source>
</evidence>
<evidence type="ECO:0000256" key="9">
    <source>
        <dbReference type="SAM" id="SignalP"/>
    </source>
</evidence>
<comment type="subcellular location">
    <subcellularLocation>
        <location evidence="2">Cytoplasm</location>
        <location evidence="2">Cytoskeleton</location>
        <location evidence="2">Cilium axoneme</location>
    </subcellularLocation>
    <subcellularLocation>
        <location evidence="1">Membrane</location>
    </subcellularLocation>
</comment>
<organism evidence="10">
    <name type="scientific">Auxenochlorella protothecoides</name>
    <name type="common">Green microalga</name>
    <name type="synonym">Chlorella protothecoides</name>
    <dbReference type="NCBI Taxonomy" id="3075"/>
    <lineage>
        <taxon>Eukaryota</taxon>
        <taxon>Viridiplantae</taxon>
        <taxon>Chlorophyta</taxon>
        <taxon>core chlorophytes</taxon>
        <taxon>Trebouxiophyceae</taxon>
        <taxon>Chlorellales</taxon>
        <taxon>Chlorellaceae</taxon>
        <taxon>Auxenochlorella</taxon>
    </lineage>
</organism>
<feature type="chain" id="PRO_5008901360" description="Leucine-rich repeat-containing N-terminal plant-type domain-containing protein" evidence="9">
    <location>
        <begin position="34"/>
        <end position="452"/>
    </location>
</feature>
<proteinExistence type="predicted"/>